<sequence>MRIWALRRPCASVTTHTADMPEPLLPSDPFFAEEAAFNLHAAAEAQFWTTKDDAPGLIVTLPKLGYEFSNGQWVGRDPGGMFSYNSLLDIPIDSQTKFKVTTKGLGRRTFVTVVFYNDKDEVFGRFVGADPAQVAKASGLVGKTGEGEWTNPGIGSTQATFTKAQGTNKARITGISSAWIADFELPEAFVGIKIEVVGDLRYHRENLIRRGAYVRWISDHLIFFEDDVHSHEYTAYVRL</sequence>
<keyword evidence="2" id="KW-1185">Reference proteome</keyword>
<protein>
    <submittedName>
        <fullName evidence="1">Uncharacterized protein</fullName>
    </submittedName>
</protein>
<gene>
    <name evidence="1" type="ORF">L210DRAFT_2260583</name>
</gene>
<accession>A0AAD4GD28</accession>
<name>A0AAD4GD28_BOLED</name>
<dbReference type="Proteomes" id="UP001194468">
    <property type="component" value="Unassembled WGS sequence"/>
</dbReference>
<reference evidence="1" key="1">
    <citation type="submission" date="2019-10" db="EMBL/GenBank/DDBJ databases">
        <authorList>
            <consortium name="DOE Joint Genome Institute"/>
            <person name="Kuo A."/>
            <person name="Miyauchi S."/>
            <person name="Kiss E."/>
            <person name="Drula E."/>
            <person name="Kohler A."/>
            <person name="Sanchez-Garcia M."/>
            <person name="Andreopoulos B."/>
            <person name="Barry K.W."/>
            <person name="Bonito G."/>
            <person name="Buee M."/>
            <person name="Carver A."/>
            <person name="Chen C."/>
            <person name="Cichocki N."/>
            <person name="Clum A."/>
            <person name="Culley D."/>
            <person name="Crous P.W."/>
            <person name="Fauchery L."/>
            <person name="Girlanda M."/>
            <person name="Hayes R."/>
            <person name="Keri Z."/>
            <person name="LaButti K."/>
            <person name="Lipzen A."/>
            <person name="Lombard V."/>
            <person name="Magnuson J."/>
            <person name="Maillard F."/>
            <person name="Morin E."/>
            <person name="Murat C."/>
            <person name="Nolan M."/>
            <person name="Ohm R."/>
            <person name="Pangilinan J."/>
            <person name="Pereira M."/>
            <person name="Perotto S."/>
            <person name="Peter M."/>
            <person name="Riley R."/>
            <person name="Sitrit Y."/>
            <person name="Stielow B."/>
            <person name="Szollosi G."/>
            <person name="Zifcakova L."/>
            <person name="Stursova M."/>
            <person name="Spatafora J.W."/>
            <person name="Tedersoo L."/>
            <person name="Vaario L.-M."/>
            <person name="Yamada A."/>
            <person name="Yan M."/>
            <person name="Wang P."/>
            <person name="Xu J."/>
            <person name="Bruns T."/>
            <person name="Baldrian P."/>
            <person name="Vilgalys R."/>
            <person name="Henrissat B."/>
            <person name="Grigoriev I.V."/>
            <person name="Hibbett D."/>
            <person name="Nagy L.G."/>
            <person name="Martin F.M."/>
        </authorList>
    </citation>
    <scope>NUCLEOTIDE SEQUENCE</scope>
    <source>
        <strain evidence="1">BED1</strain>
    </source>
</reference>
<comment type="caution">
    <text evidence="1">The sequence shown here is derived from an EMBL/GenBank/DDBJ whole genome shotgun (WGS) entry which is preliminary data.</text>
</comment>
<dbReference type="AlphaFoldDB" id="A0AAD4GD28"/>
<evidence type="ECO:0000313" key="2">
    <source>
        <dbReference type="Proteomes" id="UP001194468"/>
    </source>
</evidence>
<organism evidence="1 2">
    <name type="scientific">Boletus edulis BED1</name>
    <dbReference type="NCBI Taxonomy" id="1328754"/>
    <lineage>
        <taxon>Eukaryota</taxon>
        <taxon>Fungi</taxon>
        <taxon>Dikarya</taxon>
        <taxon>Basidiomycota</taxon>
        <taxon>Agaricomycotina</taxon>
        <taxon>Agaricomycetes</taxon>
        <taxon>Agaricomycetidae</taxon>
        <taxon>Boletales</taxon>
        <taxon>Boletineae</taxon>
        <taxon>Boletaceae</taxon>
        <taxon>Boletoideae</taxon>
        <taxon>Boletus</taxon>
    </lineage>
</organism>
<reference evidence="1" key="2">
    <citation type="journal article" date="2020" name="Nat. Commun.">
        <title>Large-scale genome sequencing of mycorrhizal fungi provides insights into the early evolution of symbiotic traits.</title>
        <authorList>
            <person name="Miyauchi S."/>
            <person name="Kiss E."/>
            <person name="Kuo A."/>
            <person name="Drula E."/>
            <person name="Kohler A."/>
            <person name="Sanchez-Garcia M."/>
            <person name="Morin E."/>
            <person name="Andreopoulos B."/>
            <person name="Barry K.W."/>
            <person name="Bonito G."/>
            <person name="Buee M."/>
            <person name="Carver A."/>
            <person name="Chen C."/>
            <person name="Cichocki N."/>
            <person name="Clum A."/>
            <person name="Culley D."/>
            <person name="Crous P.W."/>
            <person name="Fauchery L."/>
            <person name="Girlanda M."/>
            <person name="Hayes R.D."/>
            <person name="Keri Z."/>
            <person name="LaButti K."/>
            <person name="Lipzen A."/>
            <person name="Lombard V."/>
            <person name="Magnuson J."/>
            <person name="Maillard F."/>
            <person name="Murat C."/>
            <person name="Nolan M."/>
            <person name="Ohm R.A."/>
            <person name="Pangilinan J."/>
            <person name="Pereira M.F."/>
            <person name="Perotto S."/>
            <person name="Peter M."/>
            <person name="Pfister S."/>
            <person name="Riley R."/>
            <person name="Sitrit Y."/>
            <person name="Stielow J.B."/>
            <person name="Szollosi G."/>
            <person name="Zifcakova L."/>
            <person name="Stursova M."/>
            <person name="Spatafora J.W."/>
            <person name="Tedersoo L."/>
            <person name="Vaario L.M."/>
            <person name="Yamada A."/>
            <person name="Yan M."/>
            <person name="Wang P."/>
            <person name="Xu J."/>
            <person name="Bruns T."/>
            <person name="Baldrian P."/>
            <person name="Vilgalys R."/>
            <person name="Dunand C."/>
            <person name="Henrissat B."/>
            <person name="Grigoriev I.V."/>
            <person name="Hibbett D."/>
            <person name="Nagy L.G."/>
            <person name="Martin F.M."/>
        </authorList>
    </citation>
    <scope>NUCLEOTIDE SEQUENCE</scope>
    <source>
        <strain evidence="1">BED1</strain>
    </source>
</reference>
<proteinExistence type="predicted"/>
<evidence type="ECO:0000313" key="1">
    <source>
        <dbReference type="EMBL" id="KAF8438354.1"/>
    </source>
</evidence>
<dbReference type="EMBL" id="WHUW01000016">
    <property type="protein sequence ID" value="KAF8438354.1"/>
    <property type="molecule type" value="Genomic_DNA"/>
</dbReference>